<dbReference type="GO" id="GO:0006635">
    <property type="term" value="P:fatty acid beta-oxidation"/>
    <property type="evidence" value="ECO:0007669"/>
    <property type="project" value="TreeGrafter"/>
</dbReference>
<keyword evidence="3" id="KW-0443">Lipid metabolism</keyword>
<gene>
    <name evidence="5" type="ORF">scyTo_0023326</name>
</gene>
<dbReference type="PANTHER" id="PTHR43853">
    <property type="entry name" value="3-KETOACYL-COA THIOLASE, PEROXISOMAL"/>
    <property type="match status" value="1"/>
</dbReference>
<dbReference type="InterPro" id="IPR050215">
    <property type="entry name" value="Thiolase-like_sf_Thiolase"/>
</dbReference>
<evidence type="ECO:0000256" key="3">
    <source>
        <dbReference type="ARBA" id="ARBA00023098"/>
    </source>
</evidence>
<evidence type="ECO:0000313" key="6">
    <source>
        <dbReference type="Proteomes" id="UP000288216"/>
    </source>
</evidence>
<keyword evidence="2" id="KW-0276">Fatty acid metabolism</keyword>
<dbReference type="GO" id="GO:0010124">
    <property type="term" value="P:phenylacetate catabolic process"/>
    <property type="evidence" value="ECO:0007669"/>
    <property type="project" value="TreeGrafter"/>
</dbReference>
<dbReference type="EMBL" id="BFAA01028450">
    <property type="protein sequence ID" value="GCB82072.1"/>
    <property type="molecule type" value="Genomic_DNA"/>
</dbReference>
<dbReference type="GO" id="GO:0003985">
    <property type="term" value="F:acetyl-CoA C-acetyltransferase activity"/>
    <property type="evidence" value="ECO:0007669"/>
    <property type="project" value="UniProtKB-EC"/>
</dbReference>
<dbReference type="InterPro" id="IPR016039">
    <property type="entry name" value="Thiolase-like"/>
</dbReference>
<feature type="domain" description="Thiolase N-terminal" evidence="4">
    <location>
        <begin position="1"/>
        <end position="76"/>
    </location>
</feature>
<organism evidence="5 6">
    <name type="scientific">Scyliorhinus torazame</name>
    <name type="common">Cloudy catshark</name>
    <name type="synonym">Catulus torazame</name>
    <dbReference type="NCBI Taxonomy" id="75743"/>
    <lineage>
        <taxon>Eukaryota</taxon>
        <taxon>Metazoa</taxon>
        <taxon>Chordata</taxon>
        <taxon>Craniata</taxon>
        <taxon>Vertebrata</taxon>
        <taxon>Chondrichthyes</taxon>
        <taxon>Elasmobranchii</taxon>
        <taxon>Galeomorphii</taxon>
        <taxon>Galeoidea</taxon>
        <taxon>Carcharhiniformes</taxon>
        <taxon>Scyliorhinidae</taxon>
        <taxon>Scyliorhinus</taxon>
    </lineage>
</organism>
<protein>
    <recommendedName>
        <fullName evidence="1">acetyl-CoA C-acetyltransferase</fullName>
        <ecNumber evidence="1">2.3.1.9</ecNumber>
    </recommendedName>
</protein>
<accession>A0A401Q9M6</accession>
<dbReference type="GO" id="GO:0005777">
    <property type="term" value="C:peroxisome"/>
    <property type="evidence" value="ECO:0007669"/>
    <property type="project" value="TreeGrafter"/>
</dbReference>
<dbReference type="Gene3D" id="3.40.47.10">
    <property type="match status" value="1"/>
</dbReference>
<keyword evidence="6" id="KW-1185">Reference proteome</keyword>
<dbReference type="InterPro" id="IPR020616">
    <property type="entry name" value="Thiolase_N"/>
</dbReference>
<dbReference type="OrthoDB" id="5404651at2759"/>
<sequence>DTTPDELLSAVMLAVLRDVGLEPHHLGDICVGNVLQPGAGALMARVAQFLSGIPESVPVYSVNRQCSSGLQAFINIA</sequence>
<dbReference type="EC" id="2.3.1.9" evidence="1"/>
<evidence type="ECO:0000256" key="1">
    <source>
        <dbReference type="ARBA" id="ARBA00012705"/>
    </source>
</evidence>
<proteinExistence type="predicted"/>
<dbReference type="Proteomes" id="UP000288216">
    <property type="component" value="Unassembled WGS sequence"/>
</dbReference>
<dbReference type="SUPFAM" id="SSF53901">
    <property type="entry name" value="Thiolase-like"/>
    <property type="match status" value="1"/>
</dbReference>
<feature type="non-terminal residue" evidence="5">
    <location>
        <position position="77"/>
    </location>
</feature>
<evidence type="ECO:0000259" key="4">
    <source>
        <dbReference type="Pfam" id="PF00108"/>
    </source>
</evidence>
<reference evidence="5 6" key="1">
    <citation type="journal article" date="2018" name="Nat. Ecol. Evol.">
        <title>Shark genomes provide insights into elasmobranch evolution and the origin of vertebrates.</title>
        <authorList>
            <person name="Hara Y"/>
            <person name="Yamaguchi K"/>
            <person name="Onimaru K"/>
            <person name="Kadota M"/>
            <person name="Koyanagi M"/>
            <person name="Keeley SD"/>
            <person name="Tatsumi K"/>
            <person name="Tanaka K"/>
            <person name="Motone F"/>
            <person name="Kageyama Y"/>
            <person name="Nozu R"/>
            <person name="Adachi N"/>
            <person name="Nishimura O"/>
            <person name="Nakagawa R"/>
            <person name="Tanegashima C"/>
            <person name="Kiyatake I"/>
            <person name="Matsumoto R"/>
            <person name="Murakumo K"/>
            <person name="Nishida K"/>
            <person name="Terakita A"/>
            <person name="Kuratani S"/>
            <person name="Sato K"/>
            <person name="Hyodo S Kuraku.S."/>
        </authorList>
    </citation>
    <scope>NUCLEOTIDE SEQUENCE [LARGE SCALE GENOMIC DNA]</scope>
</reference>
<evidence type="ECO:0000256" key="2">
    <source>
        <dbReference type="ARBA" id="ARBA00022832"/>
    </source>
</evidence>
<dbReference type="Pfam" id="PF00108">
    <property type="entry name" value="Thiolase_N"/>
    <property type="match status" value="1"/>
</dbReference>
<feature type="non-terminal residue" evidence="5">
    <location>
        <position position="1"/>
    </location>
</feature>
<dbReference type="PANTHER" id="PTHR43853:SF8">
    <property type="entry name" value="3-KETOACYL-COA THIOLASE, PEROXISOMAL"/>
    <property type="match status" value="1"/>
</dbReference>
<comment type="caution">
    <text evidence="5">The sequence shown here is derived from an EMBL/GenBank/DDBJ whole genome shotgun (WGS) entry which is preliminary data.</text>
</comment>
<evidence type="ECO:0000313" key="5">
    <source>
        <dbReference type="EMBL" id="GCB82072.1"/>
    </source>
</evidence>
<dbReference type="STRING" id="75743.A0A401Q9M6"/>
<name>A0A401Q9M6_SCYTO</name>
<dbReference type="AlphaFoldDB" id="A0A401Q9M6"/>